<keyword evidence="3" id="KW-0378">Hydrolase</keyword>
<dbReference type="Pfam" id="PF00884">
    <property type="entry name" value="Sulfatase"/>
    <property type="match status" value="1"/>
</dbReference>
<evidence type="ECO:0000256" key="4">
    <source>
        <dbReference type="ARBA" id="ARBA00022837"/>
    </source>
</evidence>
<reference evidence="6 7" key="1">
    <citation type="submission" date="2024-01" db="EMBL/GenBank/DDBJ databases">
        <title>Maribacter spp. originated from different algae showed divergent polysaccharides utilization ability.</title>
        <authorList>
            <person name="Wang H."/>
            <person name="Wu Y."/>
        </authorList>
    </citation>
    <scope>NUCLEOTIDE SEQUENCE [LARGE SCALE GENOMIC DNA]</scope>
    <source>
        <strain evidence="6 7">PR1</strain>
    </source>
</reference>
<protein>
    <submittedName>
        <fullName evidence="6">Arylsulfatase</fullName>
    </submittedName>
</protein>
<evidence type="ECO:0000259" key="5">
    <source>
        <dbReference type="Pfam" id="PF00884"/>
    </source>
</evidence>
<sequence>MFKIQREVAYAILLLLLLTGCKERNQVSTEITLKKPNVILIMADDQGWGDLSFHGNTNLNTPNIDAIAKNGVSFTNFFVQPVCSPTRAELLTGKYFNRLGVHGTSAGGERMDFSVPTIAEILRENGYQTAAFGKWHNGMQPPYHPNARGFDEFYGFASGHWGNYFSPLLEHNGELVQGSGFLTDDLADHSIDFMKANKDNPFFIYLPLNTPHSPMQVPNPYWDRFKNKELKMTYQNPEAENILFTRAALAMVENIDDNVGRILENLERLDLEENTIVIYLSDNGPNGWRWNGGMRGRKGSTDEGGVKTPFFIQWKDHIKMGTKVQSIGGAIDITPTLLGLLEIPKNDLQMDGKNLAPLIWDPGATFEDRILYNHWEGHTSLRTQDFRLDHENRLYEMNSDPGQKQDVSDKFQVLRDSLIREREKWLTQYPPLTHTSDTRPFTLGHPKYKFTQLPARDGVPSGKIERSNRFPNNTFFSQWTQARDSIFWDVDVLKKGKYQVTLYYSLPKDNEGVELILSQGKNILVKMLDTVHDPPLKGMENDRVERMESYIKDFKPIDMGIISLDAKRTPLVLKANRMKSSGPEVRLLQFERVD</sequence>
<evidence type="ECO:0000256" key="2">
    <source>
        <dbReference type="ARBA" id="ARBA00022723"/>
    </source>
</evidence>
<dbReference type="InterPro" id="IPR017850">
    <property type="entry name" value="Alkaline_phosphatase_core_sf"/>
</dbReference>
<keyword evidence="2" id="KW-0479">Metal-binding</keyword>
<dbReference type="PROSITE" id="PS00523">
    <property type="entry name" value="SULFATASE_1"/>
    <property type="match status" value="1"/>
</dbReference>
<organism evidence="6 7">
    <name type="scientific">Maribacter cobaltidurans</name>
    <dbReference type="NCBI Taxonomy" id="1178778"/>
    <lineage>
        <taxon>Bacteria</taxon>
        <taxon>Pseudomonadati</taxon>
        <taxon>Bacteroidota</taxon>
        <taxon>Flavobacteriia</taxon>
        <taxon>Flavobacteriales</taxon>
        <taxon>Flavobacteriaceae</taxon>
        <taxon>Maribacter</taxon>
    </lineage>
</organism>
<keyword evidence="7" id="KW-1185">Reference proteome</keyword>
<dbReference type="PANTHER" id="PTHR42693:SF53">
    <property type="entry name" value="ENDO-4-O-SULFATASE"/>
    <property type="match status" value="1"/>
</dbReference>
<dbReference type="RefSeq" id="WP_272651367.1">
    <property type="nucleotide sequence ID" value="NZ_JAZDDG010000005.1"/>
</dbReference>
<comment type="similarity">
    <text evidence="1">Belongs to the sulfatase family.</text>
</comment>
<keyword evidence="4" id="KW-0106">Calcium</keyword>
<dbReference type="Gene3D" id="3.40.720.10">
    <property type="entry name" value="Alkaline Phosphatase, subunit A"/>
    <property type="match status" value="1"/>
</dbReference>
<accession>A0ABU7IUP0</accession>
<evidence type="ECO:0000256" key="1">
    <source>
        <dbReference type="ARBA" id="ARBA00008779"/>
    </source>
</evidence>
<dbReference type="CDD" id="cd16146">
    <property type="entry name" value="ARS_like"/>
    <property type="match status" value="1"/>
</dbReference>
<dbReference type="EMBL" id="JAZDDG010000005">
    <property type="protein sequence ID" value="MEE1976669.1"/>
    <property type="molecule type" value="Genomic_DNA"/>
</dbReference>
<evidence type="ECO:0000313" key="7">
    <source>
        <dbReference type="Proteomes" id="UP001356308"/>
    </source>
</evidence>
<dbReference type="PROSITE" id="PS51257">
    <property type="entry name" value="PROKAR_LIPOPROTEIN"/>
    <property type="match status" value="1"/>
</dbReference>
<dbReference type="InterPro" id="IPR050738">
    <property type="entry name" value="Sulfatase"/>
</dbReference>
<gene>
    <name evidence="6" type="ORF">V1I91_11350</name>
</gene>
<feature type="domain" description="Sulfatase N-terminal" evidence="5">
    <location>
        <begin position="36"/>
        <end position="342"/>
    </location>
</feature>
<dbReference type="InterPro" id="IPR024607">
    <property type="entry name" value="Sulfatase_CS"/>
</dbReference>
<dbReference type="SUPFAM" id="SSF53649">
    <property type="entry name" value="Alkaline phosphatase-like"/>
    <property type="match status" value="1"/>
</dbReference>
<proteinExistence type="inferred from homology"/>
<comment type="caution">
    <text evidence="6">The sequence shown here is derived from an EMBL/GenBank/DDBJ whole genome shotgun (WGS) entry which is preliminary data.</text>
</comment>
<dbReference type="PANTHER" id="PTHR42693">
    <property type="entry name" value="ARYLSULFATASE FAMILY MEMBER"/>
    <property type="match status" value="1"/>
</dbReference>
<dbReference type="Proteomes" id="UP001356308">
    <property type="component" value="Unassembled WGS sequence"/>
</dbReference>
<name>A0ABU7IUP0_9FLAO</name>
<evidence type="ECO:0000256" key="3">
    <source>
        <dbReference type="ARBA" id="ARBA00022801"/>
    </source>
</evidence>
<dbReference type="InterPro" id="IPR000917">
    <property type="entry name" value="Sulfatase_N"/>
</dbReference>
<evidence type="ECO:0000313" key="6">
    <source>
        <dbReference type="EMBL" id="MEE1976669.1"/>
    </source>
</evidence>